<dbReference type="EMBL" id="JBEPME010000002">
    <property type="protein sequence ID" value="MET3656880.1"/>
    <property type="molecule type" value="Genomic_DNA"/>
</dbReference>
<accession>A0ABV2K715</accession>
<protein>
    <recommendedName>
        <fullName evidence="4">DNA-binding protein</fullName>
    </recommendedName>
</protein>
<name>A0ABV2K715_SPOPS</name>
<feature type="region of interest" description="Disordered" evidence="1">
    <location>
        <begin position="1"/>
        <end position="20"/>
    </location>
</feature>
<evidence type="ECO:0000313" key="2">
    <source>
        <dbReference type="EMBL" id="MET3656880.1"/>
    </source>
</evidence>
<dbReference type="RefSeq" id="WP_338652411.1">
    <property type="nucleotide sequence ID" value="NZ_CP146246.1"/>
</dbReference>
<evidence type="ECO:0000256" key="1">
    <source>
        <dbReference type="SAM" id="MobiDB-lite"/>
    </source>
</evidence>
<feature type="compositionally biased region" description="Basic and acidic residues" evidence="1">
    <location>
        <begin position="1"/>
        <end position="12"/>
    </location>
</feature>
<organism evidence="2 3">
    <name type="scientific">Sporosarcina psychrophila</name>
    <name type="common">Bacillus psychrophilus</name>
    <dbReference type="NCBI Taxonomy" id="1476"/>
    <lineage>
        <taxon>Bacteria</taxon>
        <taxon>Bacillati</taxon>
        <taxon>Bacillota</taxon>
        <taxon>Bacilli</taxon>
        <taxon>Bacillales</taxon>
        <taxon>Caryophanaceae</taxon>
        <taxon>Sporosarcina</taxon>
    </lineage>
</organism>
<comment type="caution">
    <text evidence="2">The sequence shown here is derived from an EMBL/GenBank/DDBJ whole genome shotgun (WGS) entry which is preliminary data.</text>
</comment>
<reference evidence="2 3" key="1">
    <citation type="submission" date="2024-06" db="EMBL/GenBank/DDBJ databases">
        <title>Sorghum-associated microbial communities from plants grown in Nebraska, USA.</title>
        <authorList>
            <person name="Schachtman D."/>
        </authorList>
    </citation>
    <scope>NUCLEOTIDE SEQUENCE [LARGE SCALE GENOMIC DNA]</scope>
    <source>
        <strain evidence="2 3">1288</strain>
    </source>
</reference>
<evidence type="ECO:0008006" key="4">
    <source>
        <dbReference type="Google" id="ProtNLM"/>
    </source>
</evidence>
<evidence type="ECO:0000313" key="3">
    <source>
        <dbReference type="Proteomes" id="UP001549104"/>
    </source>
</evidence>
<gene>
    <name evidence="2" type="ORF">ABIC55_001967</name>
</gene>
<keyword evidence="3" id="KW-1185">Reference proteome</keyword>
<dbReference type="Proteomes" id="UP001549104">
    <property type="component" value="Unassembled WGS sequence"/>
</dbReference>
<sequence length="69" mass="7338">MPHNDNAIERDLPNGLSKPATRALSGTGYLRHEQFAKPQGSYLHGTGPKAMDLISDTLATKGLSFAKGS</sequence>
<proteinExistence type="predicted"/>